<dbReference type="SMART" id="SM00028">
    <property type="entry name" value="TPR"/>
    <property type="match status" value="4"/>
</dbReference>
<dbReference type="InterPro" id="IPR051722">
    <property type="entry name" value="Endocytosis_PI4K-reg_protein"/>
</dbReference>
<dbReference type="KEGG" id="dci:103525040"/>
<accession>A0A1S4ETC8</accession>
<dbReference type="PANTHER" id="PTHR23083:SF464">
    <property type="entry name" value="TETRATRICOPEPTIDE REPEAT DOMAIN 7, ISOFORM A"/>
    <property type="match status" value="1"/>
</dbReference>
<dbReference type="PaxDb" id="121845-A0A1S4ETC8"/>
<dbReference type="OrthoDB" id="10006997at2759"/>
<dbReference type="Gene3D" id="1.25.40.10">
    <property type="entry name" value="Tetratricopeptide repeat domain"/>
    <property type="match status" value="2"/>
</dbReference>
<name>A0A1S4ETC8_DIACI</name>
<dbReference type="Proteomes" id="UP000079169">
    <property type="component" value="Unplaced"/>
</dbReference>
<gene>
    <name evidence="4" type="primary">LOC103525040</name>
</gene>
<evidence type="ECO:0000256" key="2">
    <source>
        <dbReference type="ARBA" id="ARBA00038251"/>
    </source>
</evidence>
<dbReference type="SUPFAM" id="SSF48452">
    <property type="entry name" value="TPR-like"/>
    <property type="match status" value="1"/>
</dbReference>
<dbReference type="PANTHER" id="PTHR23083">
    <property type="entry name" value="TETRATRICOPEPTIDE REPEAT PROTEIN, TPR"/>
    <property type="match status" value="1"/>
</dbReference>
<dbReference type="InterPro" id="IPR019734">
    <property type="entry name" value="TPR_rpt"/>
</dbReference>
<keyword evidence="3" id="KW-1185">Reference proteome</keyword>
<reference evidence="4" key="1">
    <citation type="submission" date="2025-08" db="UniProtKB">
        <authorList>
            <consortium name="RefSeq"/>
        </authorList>
    </citation>
    <scope>IDENTIFICATION</scope>
</reference>
<comment type="similarity">
    <text evidence="2">Belongs to the YPP1 family.</text>
</comment>
<dbReference type="AlphaFoldDB" id="A0A1S4ETC8"/>
<organism evidence="3 4">
    <name type="scientific">Diaphorina citri</name>
    <name type="common">Asian citrus psyllid</name>
    <dbReference type="NCBI Taxonomy" id="121845"/>
    <lineage>
        <taxon>Eukaryota</taxon>
        <taxon>Metazoa</taxon>
        <taxon>Ecdysozoa</taxon>
        <taxon>Arthropoda</taxon>
        <taxon>Hexapoda</taxon>
        <taxon>Insecta</taxon>
        <taxon>Pterygota</taxon>
        <taxon>Neoptera</taxon>
        <taxon>Paraneoptera</taxon>
        <taxon>Hemiptera</taxon>
        <taxon>Sternorrhyncha</taxon>
        <taxon>Psylloidea</taxon>
        <taxon>Psyllidae</taxon>
        <taxon>Diaphorininae</taxon>
        <taxon>Diaphorina</taxon>
    </lineage>
</organism>
<sequence length="720" mass="82918">MQSQKIMSISVKEGSKLPLDGATSLHQDILDLLFNLNLFDNYSSLINGLDTFVPNNKFEKVLLLGLLKRSIIIFGTHEKPLVQPRFTDVDKLFTLSNELILSLVKYNQHDLLLKLIESIVCFSNYNSSIIVQYALLLHKFGCYKLALEYFILVSNIAQASYLHFIIIHIYYVHLNDFESGITWCHKSLNLKDVHSNKILKSKCHMYLGIGYYWKYLTVKDTENSKWNKFIKKNKTEQETNEVESSVSDPDHSEHYYQIKPHDIVLSNSVMTVKSESMKSTTPENSVDSNSSLLEQSIFHLMKALQYDSHNHLLYYYLALVSAQGGNVMEAMTYIKQSLDLHNEHLPSLHLLVLLESTCNLSRAETLLQSTIREYPDNVQLYMTQACIHMNKENYTEGIDNLREALLVWEKLYCDKEGDISHIYNDNDSGQFSVDYKDKLELYNILGGNTENIVYPPDLVRDMESGSKDISDTQNSKLQSVSRHVTFVPLTPSKDYYTDGASDDMNAIYDEEDDLVKNFLKYFNNKLNTAKICHDKMPNKLCLLIDIWSMFARIYLNLKSLHDFVQCLRELLHICDVTSSYVKNSVSRSTSEQTPTLVLSKHCVEILFHLGIYFKNKIDLSEAKFCFQNVLSISHNHVESLYHLSCIEKDLGLFCRALHTIHLCVQLSDHVMLKGKIYYLMGEIFDCMGDVDKSCVCYEIALQMTESLPVCSYGIIPFVWQ</sequence>
<dbReference type="GeneID" id="103525040"/>
<protein>
    <submittedName>
        <fullName evidence="4">Uncharacterized protein LOC103525040 isoform X1</fullName>
    </submittedName>
</protein>
<comment type="function">
    <text evidence="1">Involved in endocytosis.</text>
</comment>
<evidence type="ECO:0000313" key="3">
    <source>
        <dbReference type="Proteomes" id="UP000079169"/>
    </source>
</evidence>
<dbReference type="STRING" id="121845.A0A1S4ETC8"/>
<dbReference type="InterPro" id="IPR011990">
    <property type="entry name" value="TPR-like_helical_dom_sf"/>
</dbReference>
<proteinExistence type="inferred from homology"/>
<evidence type="ECO:0000256" key="1">
    <source>
        <dbReference type="ARBA" id="ARBA00002550"/>
    </source>
</evidence>
<dbReference type="RefSeq" id="XP_017305327.1">
    <property type="nucleotide sequence ID" value="XM_017449838.2"/>
</dbReference>
<evidence type="ECO:0000313" key="4">
    <source>
        <dbReference type="RefSeq" id="XP_017305327.1"/>
    </source>
</evidence>